<accession>A0ABQ5EGI2</accession>
<evidence type="ECO:0000256" key="1">
    <source>
        <dbReference type="SAM" id="MobiDB-lite"/>
    </source>
</evidence>
<keyword evidence="3" id="KW-1185">Reference proteome</keyword>
<name>A0ABQ5EGI2_9ASTR</name>
<evidence type="ECO:0000313" key="2">
    <source>
        <dbReference type="EMBL" id="GJT50028.1"/>
    </source>
</evidence>
<feature type="region of interest" description="Disordered" evidence="1">
    <location>
        <begin position="355"/>
        <end position="378"/>
    </location>
</feature>
<reference evidence="2" key="2">
    <citation type="submission" date="2022-01" db="EMBL/GenBank/DDBJ databases">
        <authorList>
            <person name="Yamashiro T."/>
            <person name="Shiraishi A."/>
            <person name="Satake H."/>
            <person name="Nakayama K."/>
        </authorList>
    </citation>
    <scope>NUCLEOTIDE SEQUENCE</scope>
</reference>
<evidence type="ECO:0000313" key="3">
    <source>
        <dbReference type="Proteomes" id="UP001151760"/>
    </source>
</evidence>
<comment type="caution">
    <text evidence="2">The sequence shown here is derived from an EMBL/GenBank/DDBJ whole genome shotgun (WGS) entry which is preliminary data.</text>
</comment>
<gene>
    <name evidence="2" type="ORF">Tco_0976185</name>
</gene>
<dbReference type="EMBL" id="BQNB010016287">
    <property type="protein sequence ID" value="GJT50028.1"/>
    <property type="molecule type" value="Genomic_DNA"/>
</dbReference>
<proteinExistence type="predicted"/>
<dbReference type="Proteomes" id="UP001151760">
    <property type="component" value="Unassembled WGS sequence"/>
</dbReference>
<organism evidence="2 3">
    <name type="scientific">Tanacetum coccineum</name>
    <dbReference type="NCBI Taxonomy" id="301880"/>
    <lineage>
        <taxon>Eukaryota</taxon>
        <taxon>Viridiplantae</taxon>
        <taxon>Streptophyta</taxon>
        <taxon>Embryophyta</taxon>
        <taxon>Tracheophyta</taxon>
        <taxon>Spermatophyta</taxon>
        <taxon>Magnoliopsida</taxon>
        <taxon>eudicotyledons</taxon>
        <taxon>Gunneridae</taxon>
        <taxon>Pentapetalae</taxon>
        <taxon>asterids</taxon>
        <taxon>campanulids</taxon>
        <taxon>Asterales</taxon>
        <taxon>Asteraceae</taxon>
        <taxon>Asteroideae</taxon>
        <taxon>Anthemideae</taxon>
        <taxon>Anthemidinae</taxon>
        <taxon>Tanacetum</taxon>
    </lineage>
</organism>
<protein>
    <submittedName>
        <fullName evidence="2">Uncharacterized protein</fullName>
    </submittedName>
</protein>
<sequence length="378" mass="42634">MSVRVFPDPILFMAGLKPSWEHGQHRLAIIVGRKEISFRNFMYADTNKDLSFLPKEPSLDVGTSLPLASINTEPPITVAGTTEQLVENTANSGGSSRQEKLVIHTGSVARRIKERKCRTKGWICEAARQAKTGARSLLFKVCSSKDFPQADSPFVSISNNDEDATACYLNISAITPPAWNGHLDNQLDLELFDLHDRCYARDQECEELRVKCEACMIYFDKNPAVVAFREKIVTLLGGVKDHRDNLDKMLLESQKWDSYQVSLLALKLKSDDMGKLVAIIVNASIFYGRCHAFKEVAKMKEPFDITKVKGYRYSYKQEHTKTGNDLATATFPYLADVVTDPHAPIVICNLKGLQRQKEAKTVKNRQRSEKKDKDKSKR</sequence>
<reference evidence="2" key="1">
    <citation type="journal article" date="2022" name="Int. J. Mol. Sci.">
        <title>Draft Genome of Tanacetum Coccineum: Genomic Comparison of Closely Related Tanacetum-Family Plants.</title>
        <authorList>
            <person name="Yamashiro T."/>
            <person name="Shiraishi A."/>
            <person name="Nakayama K."/>
            <person name="Satake H."/>
        </authorList>
    </citation>
    <scope>NUCLEOTIDE SEQUENCE</scope>
</reference>